<dbReference type="STRING" id="162209.IJ22_07610"/>
<accession>A0A0U2U3M3</accession>
<keyword evidence="7" id="KW-1185">Reference proteome</keyword>
<dbReference type="CDD" id="cd17321">
    <property type="entry name" value="MFS_MMR_MDR_like"/>
    <property type="match status" value="1"/>
</dbReference>
<dbReference type="GO" id="GO:0022857">
    <property type="term" value="F:transmembrane transporter activity"/>
    <property type="evidence" value="ECO:0007669"/>
    <property type="project" value="InterPro"/>
</dbReference>
<dbReference type="PATRIC" id="fig|162209.4.peg.810"/>
<reference evidence="6 7" key="2">
    <citation type="journal article" date="2016" name="Genome Announc.">
        <title>Complete Genome Sequences of Two Interactive Moderate Thermophiles, Paenibacillus napthalenovorans 32O-Y and Paenibacillus sp. 32O-W.</title>
        <authorList>
            <person name="Butler R.R.III."/>
            <person name="Wang J."/>
            <person name="Stark B.C."/>
            <person name="Pombert J.F."/>
        </authorList>
    </citation>
    <scope>NUCLEOTIDE SEQUENCE [LARGE SCALE GENOMIC DNA]</scope>
    <source>
        <strain evidence="6 7">32O-Y</strain>
    </source>
</reference>
<gene>
    <name evidence="6" type="ORF">IJ22_07610</name>
</gene>
<evidence type="ECO:0000256" key="3">
    <source>
        <dbReference type="ARBA" id="ARBA00022692"/>
    </source>
</evidence>
<keyword evidence="2" id="KW-0813">Transport</keyword>
<dbReference type="InterPro" id="IPR036259">
    <property type="entry name" value="MFS_trans_sf"/>
</dbReference>
<dbReference type="PANTHER" id="PTHR42718:SF9">
    <property type="entry name" value="MAJOR FACILITATOR SUPERFAMILY MULTIDRUG TRANSPORTER MFSC"/>
    <property type="match status" value="1"/>
</dbReference>
<organism evidence="6 7">
    <name type="scientific">Paenibacillus naphthalenovorans</name>
    <dbReference type="NCBI Taxonomy" id="162209"/>
    <lineage>
        <taxon>Bacteria</taxon>
        <taxon>Bacillati</taxon>
        <taxon>Bacillota</taxon>
        <taxon>Bacilli</taxon>
        <taxon>Bacillales</taxon>
        <taxon>Paenibacillaceae</taxon>
        <taxon>Paenibacillus</taxon>
    </lineage>
</organism>
<evidence type="ECO:0000256" key="1">
    <source>
        <dbReference type="ARBA" id="ARBA00004651"/>
    </source>
</evidence>
<dbReference type="RefSeq" id="WP_074727031.1">
    <property type="nucleotide sequence ID" value="NZ_BJCS01000002.1"/>
</dbReference>
<sequence>MTRRQLLLISAVALGTLLNPLNTTMISVALSRIQADFDLTFSELSWLISTYYIASAVGQPVMGKLSDMYGRKRIFMLGLFMVTAASLLAPFSPSYGWLLGFRIIQAWGSASLHPAGMGLIRNEITGNQARALSVLSIFATTSAAIGPTLSGYLLYYGDWNLIFFVNFPVIVVSFLLALRYMPGDPPNKREALRLDGWGIALFSSLILVLLLFLLSLPERIGWHWLVLWTIGSVFFYRFEARHQQPFIDVKFLRSHPAVCQIYIHFILVNAIYYAIMFGFPSYLQQVRHFDSQQVGTIMLGLAAFGILVNPLAARWIDRSGSRSPLIFGAILVIAATLFMQTVGDEADSGWIFFVLSLFGMSGSFHNLGLQTALYLYIDRANTGIASGLFMTSRFIGTILSSSILAAFFGIRMATDSLHAMAWVCSALAVIMLLLSVKTEKRERHQDGHSRHSEVKGAMEKQS</sequence>
<keyword evidence="3" id="KW-0812">Transmembrane</keyword>
<evidence type="ECO:0000256" key="2">
    <source>
        <dbReference type="ARBA" id="ARBA00022448"/>
    </source>
</evidence>
<dbReference type="PANTHER" id="PTHR42718">
    <property type="entry name" value="MAJOR FACILITATOR SUPERFAMILY MULTIDRUG TRANSPORTER MFSC"/>
    <property type="match status" value="1"/>
</dbReference>
<proteinExistence type="predicted"/>
<keyword evidence="5" id="KW-0472">Membrane</keyword>
<dbReference type="InterPro" id="IPR005829">
    <property type="entry name" value="Sugar_transporter_CS"/>
</dbReference>
<dbReference type="PROSITE" id="PS00216">
    <property type="entry name" value="SUGAR_TRANSPORT_1"/>
    <property type="match status" value="1"/>
</dbReference>
<dbReference type="EMBL" id="CP013652">
    <property type="protein sequence ID" value="ALS21145.1"/>
    <property type="molecule type" value="Genomic_DNA"/>
</dbReference>
<protein>
    <submittedName>
        <fullName evidence="6">MFS transporter</fullName>
    </submittedName>
</protein>
<dbReference type="OrthoDB" id="102502at2"/>
<dbReference type="PROSITE" id="PS50850">
    <property type="entry name" value="MFS"/>
    <property type="match status" value="1"/>
</dbReference>
<dbReference type="InterPro" id="IPR011701">
    <property type="entry name" value="MFS"/>
</dbReference>
<evidence type="ECO:0000313" key="6">
    <source>
        <dbReference type="EMBL" id="ALS21145.1"/>
    </source>
</evidence>
<evidence type="ECO:0000313" key="7">
    <source>
        <dbReference type="Proteomes" id="UP000061660"/>
    </source>
</evidence>
<dbReference type="Gene3D" id="1.20.1720.10">
    <property type="entry name" value="Multidrug resistance protein D"/>
    <property type="match status" value="1"/>
</dbReference>
<dbReference type="SUPFAM" id="SSF103473">
    <property type="entry name" value="MFS general substrate transporter"/>
    <property type="match status" value="1"/>
</dbReference>
<reference evidence="7" key="1">
    <citation type="submission" date="2015-12" db="EMBL/GenBank/DDBJ databases">
        <title>Complete genome sequences of two moderately thermophilic Paenibacillus species.</title>
        <authorList>
            <person name="Butler R.III."/>
            <person name="Wang J."/>
            <person name="Stark B.C."/>
            <person name="Pombert J.-F."/>
        </authorList>
    </citation>
    <scope>NUCLEOTIDE SEQUENCE [LARGE SCALE GENOMIC DNA]</scope>
    <source>
        <strain evidence="7">32O-Y</strain>
    </source>
</reference>
<dbReference type="Gene3D" id="1.20.1250.20">
    <property type="entry name" value="MFS general substrate transporter like domains"/>
    <property type="match status" value="1"/>
</dbReference>
<dbReference type="AlphaFoldDB" id="A0A0U2U3M3"/>
<evidence type="ECO:0000256" key="5">
    <source>
        <dbReference type="ARBA" id="ARBA00023136"/>
    </source>
</evidence>
<name>A0A0U2U3M3_9BACL</name>
<keyword evidence="4" id="KW-1133">Transmembrane helix</keyword>
<comment type="subcellular location">
    <subcellularLocation>
        <location evidence="1">Cell membrane</location>
        <topology evidence="1">Multi-pass membrane protein</topology>
    </subcellularLocation>
</comment>
<evidence type="ECO:0000256" key="4">
    <source>
        <dbReference type="ARBA" id="ARBA00022989"/>
    </source>
</evidence>
<dbReference type="GO" id="GO:0005886">
    <property type="term" value="C:plasma membrane"/>
    <property type="evidence" value="ECO:0007669"/>
    <property type="project" value="UniProtKB-SubCell"/>
</dbReference>
<dbReference type="KEGG" id="pnp:IJ22_07610"/>
<dbReference type="Proteomes" id="UP000061660">
    <property type="component" value="Chromosome"/>
</dbReference>
<dbReference type="Pfam" id="PF07690">
    <property type="entry name" value="MFS_1"/>
    <property type="match status" value="1"/>
</dbReference>
<dbReference type="InterPro" id="IPR020846">
    <property type="entry name" value="MFS_dom"/>
</dbReference>